<evidence type="ECO:0000256" key="4">
    <source>
        <dbReference type="SAM" id="MobiDB-lite"/>
    </source>
</evidence>
<evidence type="ECO:0000256" key="2">
    <source>
        <dbReference type="ARBA" id="ARBA00022553"/>
    </source>
</evidence>
<reference evidence="5 6" key="1">
    <citation type="submission" date="2019-12" db="EMBL/GenBank/DDBJ databases">
        <authorList>
            <person name="Alioto T."/>
            <person name="Alioto T."/>
            <person name="Gomez Garrido J."/>
        </authorList>
    </citation>
    <scope>NUCLEOTIDE SEQUENCE [LARGE SCALE GENOMIC DNA]</scope>
</reference>
<dbReference type="GO" id="GO:0032040">
    <property type="term" value="C:small-subunit processome"/>
    <property type="evidence" value="ECO:0007669"/>
    <property type="project" value="InterPro"/>
</dbReference>
<evidence type="ECO:0000313" key="6">
    <source>
        <dbReference type="Proteomes" id="UP000594638"/>
    </source>
</evidence>
<name>A0A8S0P6K3_OLEEU</name>
<evidence type="ECO:0000313" key="5">
    <source>
        <dbReference type="EMBL" id="CAA2933703.1"/>
    </source>
</evidence>
<dbReference type="PANTHER" id="PTHR14150">
    <property type="entry name" value="U3 SMALL NUCLEOLAR RNA-ASSOCIATED PROTEIN 14"/>
    <property type="match status" value="1"/>
</dbReference>
<dbReference type="EMBL" id="CACTIH010000005">
    <property type="protein sequence ID" value="CAA2933703.1"/>
    <property type="molecule type" value="Genomic_DNA"/>
</dbReference>
<dbReference type="OrthoDB" id="1654080at2759"/>
<feature type="region of interest" description="Disordered" evidence="4">
    <location>
        <begin position="1"/>
        <end position="39"/>
    </location>
</feature>
<dbReference type="InterPro" id="IPR006709">
    <property type="entry name" value="SSU_processome_Utp14"/>
</dbReference>
<dbReference type="AlphaFoldDB" id="A0A8S0P6K3"/>
<proteinExistence type="predicted"/>
<dbReference type="Pfam" id="PF04615">
    <property type="entry name" value="Utp14"/>
    <property type="match status" value="1"/>
</dbReference>
<protein>
    <submittedName>
        <fullName evidence="5">U3 small nucleolar RNA-associated protein 14 homolog A</fullName>
    </submittedName>
</protein>
<comment type="subcellular location">
    <subcellularLocation>
        <location evidence="1">Nucleus</location>
        <location evidence="1">Nucleolus</location>
    </subcellularLocation>
</comment>
<evidence type="ECO:0000256" key="3">
    <source>
        <dbReference type="ARBA" id="ARBA00023242"/>
    </source>
</evidence>
<keyword evidence="6" id="KW-1185">Reference proteome</keyword>
<dbReference type="Proteomes" id="UP000594638">
    <property type="component" value="Unassembled WGS sequence"/>
</dbReference>
<evidence type="ECO:0000256" key="1">
    <source>
        <dbReference type="ARBA" id="ARBA00004604"/>
    </source>
</evidence>
<gene>
    <name evidence="5" type="ORF">OLEA9_A076243</name>
</gene>
<accession>A0A8S0P6K3</accession>
<comment type="caution">
    <text evidence="5">The sequence shown here is derived from an EMBL/GenBank/DDBJ whole genome shotgun (WGS) entry which is preliminary data.</text>
</comment>
<dbReference type="GO" id="GO:0006364">
    <property type="term" value="P:rRNA processing"/>
    <property type="evidence" value="ECO:0007669"/>
    <property type="project" value="InterPro"/>
</dbReference>
<dbReference type="Gramene" id="OE9A076243T1">
    <property type="protein sequence ID" value="OE9A076243C1"/>
    <property type="gene ID" value="OE9A076243"/>
</dbReference>
<keyword evidence="3" id="KW-0539">Nucleus</keyword>
<sequence>MLQDITGLPSSAFDGKKRKKDLIISEPYPESEYNPSRDILDGDGRISIHDLLDPLRGKSGFGKLRKNFHRIENKSMPIHTPIPKPDQERLERKAAYEQSKKDITKWEPLVKRNREEPTLYFDEDVD</sequence>
<dbReference type="PANTHER" id="PTHR14150:SF12">
    <property type="entry name" value="U3 SMALL NUCLEOLAR RNA-ASSOCIATED PROTEIN 14 HOMOLOG A"/>
    <property type="match status" value="1"/>
</dbReference>
<organism evidence="5 6">
    <name type="scientific">Olea europaea subsp. europaea</name>
    <dbReference type="NCBI Taxonomy" id="158383"/>
    <lineage>
        <taxon>Eukaryota</taxon>
        <taxon>Viridiplantae</taxon>
        <taxon>Streptophyta</taxon>
        <taxon>Embryophyta</taxon>
        <taxon>Tracheophyta</taxon>
        <taxon>Spermatophyta</taxon>
        <taxon>Magnoliopsida</taxon>
        <taxon>eudicotyledons</taxon>
        <taxon>Gunneridae</taxon>
        <taxon>Pentapetalae</taxon>
        <taxon>asterids</taxon>
        <taxon>lamiids</taxon>
        <taxon>Lamiales</taxon>
        <taxon>Oleaceae</taxon>
        <taxon>Oleeae</taxon>
        <taxon>Olea</taxon>
    </lineage>
</organism>
<keyword evidence="2" id="KW-0597">Phosphoprotein</keyword>